<dbReference type="Proteomes" id="UP000230233">
    <property type="component" value="Chromosome I"/>
</dbReference>
<accession>A0A2G5VPI6</accession>
<evidence type="ECO:0000313" key="1">
    <source>
        <dbReference type="EMBL" id="PIC53725.1"/>
    </source>
</evidence>
<dbReference type="EMBL" id="PDUG01000001">
    <property type="protein sequence ID" value="PIC53725.1"/>
    <property type="molecule type" value="Genomic_DNA"/>
</dbReference>
<sequence length="397" mass="46019">MKLHRIPFLVQKMIVEELGFDERLFLTIASKRTCSLIRKFKVDLDSISITVRTNEICVFVRKDLWDSITFSIPFHKCQMEHSSAWNIGGSIVRVRKAFRDIMEFSLNDDRFDTTRNAVTVFGILLRHLKSFSNIRKPMQCSFRTIPVGFIFALDCGFVFNNIEIQTTPIESVTPEELKVLLENVQTELLRLNVKVQSVHDYKYLRNPDKERSIYRLIIGNHSWVDFSELPAAKVISISKQIPLNQMNMVLKSWVAGRNRDMEIGDFEIGKFSDLNREIIFADVERHPSQITEKEIDAFFCQANNLPSRRFMGNIISVDILREGDGLRATVMETAHDTYPGSKLRRNHPNILPRTINMIYEIDRTTDDRRAALVLDAQKILILAWADRRIAKLQGLRT</sequence>
<keyword evidence="2" id="KW-1185">Reference proteome</keyword>
<dbReference type="PANTHER" id="PTHR21503">
    <property type="entry name" value="F-BOX-CONTAINING HYPOTHETICAL PROTEIN C.ELEGANS"/>
    <property type="match status" value="1"/>
</dbReference>
<evidence type="ECO:0008006" key="3">
    <source>
        <dbReference type="Google" id="ProtNLM"/>
    </source>
</evidence>
<organism evidence="1 2">
    <name type="scientific">Caenorhabditis nigoni</name>
    <dbReference type="NCBI Taxonomy" id="1611254"/>
    <lineage>
        <taxon>Eukaryota</taxon>
        <taxon>Metazoa</taxon>
        <taxon>Ecdysozoa</taxon>
        <taxon>Nematoda</taxon>
        <taxon>Chromadorea</taxon>
        <taxon>Rhabditida</taxon>
        <taxon>Rhabditina</taxon>
        <taxon>Rhabditomorpha</taxon>
        <taxon>Rhabditoidea</taxon>
        <taxon>Rhabditidae</taxon>
        <taxon>Peloderinae</taxon>
        <taxon>Caenorhabditis</taxon>
    </lineage>
</organism>
<gene>
    <name evidence="1" type="primary">Cnig_chr_I.g3303</name>
    <name evidence="1" type="ORF">B9Z55_003303</name>
</gene>
<protein>
    <recommendedName>
        <fullName evidence="3">F-box domain-containing protein</fullName>
    </recommendedName>
</protein>
<dbReference type="AlphaFoldDB" id="A0A2G5VPI6"/>
<name>A0A2G5VPI6_9PELO</name>
<proteinExistence type="predicted"/>
<dbReference type="PANTHER" id="PTHR21503:SF8">
    <property type="entry name" value="F-BOX ASSOCIATED DOMAIN-CONTAINING PROTEIN-RELATED"/>
    <property type="match status" value="1"/>
</dbReference>
<reference evidence="2" key="1">
    <citation type="submission" date="2017-10" db="EMBL/GenBank/DDBJ databases">
        <title>Rapid genome shrinkage in a self-fertile nematode reveals novel sperm competition proteins.</title>
        <authorList>
            <person name="Yin D."/>
            <person name="Schwarz E.M."/>
            <person name="Thomas C.G."/>
            <person name="Felde R.L."/>
            <person name="Korf I.F."/>
            <person name="Cutter A.D."/>
            <person name="Schartner C.M."/>
            <person name="Ralston E.J."/>
            <person name="Meyer B.J."/>
            <person name="Haag E.S."/>
        </authorList>
    </citation>
    <scope>NUCLEOTIDE SEQUENCE [LARGE SCALE GENOMIC DNA]</scope>
    <source>
        <strain evidence="2">JU1422</strain>
    </source>
</reference>
<evidence type="ECO:0000313" key="2">
    <source>
        <dbReference type="Proteomes" id="UP000230233"/>
    </source>
</evidence>
<comment type="caution">
    <text evidence="1">The sequence shown here is derived from an EMBL/GenBank/DDBJ whole genome shotgun (WGS) entry which is preliminary data.</text>
</comment>